<feature type="transmembrane region" description="Helical" evidence="6">
    <location>
        <begin position="180"/>
        <end position="200"/>
    </location>
</feature>
<organism evidence="9">
    <name type="scientific">Setaria italica</name>
    <name type="common">Foxtail millet</name>
    <name type="synonym">Panicum italicum</name>
    <dbReference type="NCBI Taxonomy" id="4555"/>
    <lineage>
        <taxon>Eukaryota</taxon>
        <taxon>Viridiplantae</taxon>
        <taxon>Streptophyta</taxon>
        <taxon>Embryophyta</taxon>
        <taxon>Tracheophyta</taxon>
        <taxon>Spermatophyta</taxon>
        <taxon>Magnoliopsida</taxon>
        <taxon>Liliopsida</taxon>
        <taxon>Poales</taxon>
        <taxon>Poaceae</taxon>
        <taxon>PACMAD clade</taxon>
        <taxon>Panicoideae</taxon>
        <taxon>Panicodae</taxon>
        <taxon>Paniceae</taxon>
        <taxon>Cenchrinae</taxon>
        <taxon>Setaria</taxon>
    </lineage>
</organism>
<dbReference type="OrthoDB" id="670984at2759"/>
<feature type="region of interest" description="Disordered" evidence="7">
    <location>
        <begin position="379"/>
        <end position="408"/>
    </location>
</feature>
<dbReference type="EMBL" id="CM003528">
    <property type="protein sequence ID" value="RCV04456.1"/>
    <property type="molecule type" value="Genomic_DNA"/>
</dbReference>
<feature type="domain" description="EamA" evidence="8">
    <location>
        <begin position="61"/>
        <end position="193"/>
    </location>
</feature>
<keyword evidence="3 6" id="KW-0812">Transmembrane</keyword>
<feature type="transmembrane region" description="Helical" evidence="6">
    <location>
        <begin position="220"/>
        <end position="244"/>
    </location>
</feature>
<evidence type="ECO:0000256" key="4">
    <source>
        <dbReference type="ARBA" id="ARBA00022989"/>
    </source>
</evidence>
<comment type="similarity">
    <text evidence="2 6">Belongs to the drug/metabolite transporter (DMT) superfamily. Plant drug/metabolite exporter (P-DME) (TC 2.A.7.4) family.</text>
</comment>
<feature type="transmembrane region" description="Helical" evidence="6">
    <location>
        <begin position="256"/>
        <end position="280"/>
    </location>
</feature>
<reference evidence="9" key="1">
    <citation type="journal article" date="2012" name="Nat. Biotechnol.">
        <title>Reference genome sequence of the model plant Setaria.</title>
        <authorList>
            <person name="Bennetzen J.L."/>
            <person name="Schmutz J."/>
            <person name="Wang H."/>
            <person name="Percifield R."/>
            <person name="Hawkins J."/>
            <person name="Pontaroli A.C."/>
            <person name="Estep M."/>
            <person name="Feng L."/>
            <person name="Vaughn J.N."/>
            <person name="Grimwood J."/>
            <person name="Jenkins J."/>
            <person name="Barry K."/>
            <person name="Lindquist E."/>
            <person name="Hellsten U."/>
            <person name="Deshpande S."/>
            <person name="Wang X."/>
            <person name="Wu X."/>
            <person name="Mitros T."/>
            <person name="Triplett J."/>
            <person name="Yang X."/>
            <person name="Ye C.Y."/>
            <person name="Mauro-Herrera M."/>
            <person name="Wang L."/>
            <person name="Li P."/>
            <person name="Sharma M."/>
            <person name="Sharma R."/>
            <person name="Ronald P.C."/>
            <person name="Panaud O."/>
            <person name="Kellogg E.A."/>
            <person name="Brutnell T.P."/>
            <person name="Doust A.N."/>
            <person name="Tuskan G.A."/>
            <person name="Rokhsar D."/>
            <person name="Devos K.M."/>
        </authorList>
    </citation>
    <scope>NUCLEOTIDE SEQUENCE [LARGE SCALE GENOMIC DNA]</scope>
    <source>
        <strain evidence="9">Yugu1</strain>
    </source>
</reference>
<evidence type="ECO:0000256" key="2">
    <source>
        <dbReference type="ARBA" id="ARBA00007635"/>
    </source>
</evidence>
<feature type="domain" description="EamA" evidence="8">
    <location>
        <begin position="227"/>
        <end position="370"/>
    </location>
</feature>
<protein>
    <recommendedName>
        <fullName evidence="6">WAT1-related protein</fullName>
    </recommendedName>
</protein>
<evidence type="ECO:0000313" key="9">
    <source>
        <dbReference type="EMBL" id="RCV04456.1"/>
    </source>
</evidence>
<name>A0A368PF77_SETIT</name>
<keyword evidence="5 6" id="KW-0472">Membrane</keyword>
<evidence type="ECO:0000256" key="3">
    <source>
        <dbReference type="ARBA" id="ARBA00022692"/>
    </source>
</evidence>
<reference evidence="9" key="2">
    <citation type="submission" date="2015-07" db="EMBL/GenBank/DDBJ databases">
        <authorList>
            <person name="Noorani M."/>
        </authorList>
    </citation>
    <scope>NUCLEOTIDE SEQUENCE</scope>
    <source>
        <strain evidence="9">Yugu1</strain>
    </source>
</reference>
<comment type="subcellular location">
    <subcellularLocation>
        <location evidence="1 6">Membrane</location>
        <topology evidence="1 6">Multi-pass membrane protein</topology>
    </subcellularLocation>
</comment>
<gene>
    <name evidence="9" type="ORF">SETIT_1G003400v2</name>
</gene>
<evidence type="ECO:0000256" key="5">
    <source>
        <dbReference type="ARBA" id="ARBA00023136"/>
    </source>
</evidence>
<sequence>MGIDHLPPGLQGYIPSSSSEVEEEAVVISMATVEEGEKKTPTPTMASSSWSMEAVMLPASMVLVQAFTMGALLLSKLALNVGMEPFVLLAYRNLIGAIIVAPFAFYFDRGMLRKVNLRVFGWLSISALLGIVLGIGLYYYGLRATTAAYSVNFLNLIPMVTFTMAVVLRQEKLAGRMKMAGTAICVGGTMVASLYKGPLLRPPWPTHMLRHHPAATVPAAHHNMGLGTVYLCGSCVAYALWFIVQARVGREFPCKYLSTVLACVSGTLQALLIGAAVTFFQAGGGSAASWRLGWNLQLAAVVYMGAFNTGATFCLMSWAIARRGPIYPSMFNSLSLVATTVLDSLLLGTLVSVGSLLGTLLIVVGLYVFLRGKATEVHQQQQQQPPAAGDDHGPATTTRGQLDLEGPG</sequence>
<feature type="transmembrane region" description="Helical" evidence="6">
    <location>
        <begin position="54"/>
        <end position="74"/>
    </location>
</feature>
<feature type="transmembrane region" description="Helical" evidence="6">
    <location>
        <begin position="300"/>
        <end position="321"/>
    </location>
</feature>
<dbReference type="Pfam" id="PF00892">
    <property type="entry name" value="EamA"/>
    <property type="match status" value="2"/>
</dbReference>
<dbReference type="SUPFAM" id="SSF103481">
    <property type="entry name" value="Multidrug resistance efflux transporter EmrE"/>
    <property type="match status" value="2"/>
</dbReference>
<accession>A0A368PF77</accession>
<dbReference type="GO" id="GO:0022857">
    <property type="term" value="F:transmembrane transporter activity"/>
    <property type="evidence" value="ECO:0007669"/>
    <property type="project" value="InterPro"/>
</dbReference>
<feature type="transmembrane region" description="Helical" evidence="6">
    <location>
        <begin position="147"/>
        <end position="168"/>
    </location>
</feature>
<evidence type="ECO:0000256" key="6">
    <source>
        <dbReference type="RuleBase" id="RU363077"/>
    </source>
</evidence>
<keyword evidence="4 6" id="KW-1133">Transmembrane helix</keyword>
<evidence type="ECO:0000256" key="1">
    <source>
        <dbReference type="ARBA" id="ARBA00004141"/>
    </source>
</evidence>
<dbReference type="InterPro" id="IPR037185">
    <property type="entry name" value="EmrE-like"/>
</dbReference>
<evidence type="ECO:0000259" key="8">
    <source>
        <dbReference type="Pfam" id="PF00892"/>
    </source>
</evidence>
<feature type="transmembrane region" description="Helical" evidence="6">
    <location>
        <begin position="342"/>
        <end position="370"/>
    </location>
</feature>
<evidence type="ECO:0000256" key="7">
    <source>
        <dbReference type="SAM" id="MobiDB-lite"/>
    </source>
</evidence>
<dbReference type="InterPro" id="IPR000620">
    <property type="entry name" value="EamA_dom"/>
</dbReference>
<dbReference type="PANTHER" id="PTHR31218">
    <property type="entry name" value="WAT1-RELATED PROTEIN"/>
    <property type="match status" value="1"/>
</dbReference>
<proteinExistence type="inferred from homology"/>
<dbReference type="AlphaFoldDB" id="A0A368PF77"/>
<dbReference type="InterPro" id="IPR030184">
    <property type="entry name" value="WAT1-related"/>
</dbReference>
<feature type="transmembrane region" description="Helical" evidence="6">
    <location>
        <begin position="119"/>
        <end position="141"/>
    </location>
</feature>
<feature type="transmembrane region" description="Helical" evidence="6">
    <location>
        <begin position="86"/>
        <end position="107"/>
    </location>
</feature>
<dbReference type="GO" id="GO:0016020">
    <property type="term" value="C:membrane"/>
    <property type="evidence" value="ECO:0007669"/>
    <property type="project" value="UniProtKB-SubCell"/>
</dbReference>